<dbReference type="Proteomes" id="UP000722485">
    <property type="component" value="Unassembled WGS sequence"/>
</dbReference>
<keyword evidence="1" id="KW-0677">Repeat</keyword>
<organism evidence="5 6">
    <name type="scientific">Cylindrodendrum hubeiense</name>
    <dbReference type="NCBI Taxonomy" id="595255"/>
    <lineage>
        <taxon>Eukaryota</taxon>
        <taxon>Fungi</taxon>
        <taxon>Dikarya</taxon>
        <taxon>Ascomycota</taxon>
        <taxon>Pezizomycotina</taxon>
        <taxon>Sordariomycetes</taxon>
        <taxon>Hypocreomycetidae</taxon>
        <taxon>Hypocreales</taxon>
        <taxon>Nectriaceae</taxon>
        <taxon>Cylindrodendrum</taxon>
    </lineage>
</organism>
<dbReference type="Pfam" id="PF24883">
    <property type="entry name" value="NPHP3_N"/>
    <property type="match status" value="1"/>
</dbReference>
<dbReference type="InterPro" id="IPR027417">
    <property type="entry name" value="P-loop_NTPase"/>
</dbReference>
<proteinExistence type="predicted"/>
<dbReference type="PANTHER" id="PTHR10039:SF15">
    <property type="entry name" value="NACHT DOMAIN-CONTAINING PROTEIN"/>
    <property type="match status" value="1"/>
</dbReference>
<reference evidence="5" key="1">
    <citation type="submission" date="2020-03" db="EMBL/GenBank/DDBJ databases">
        <title>Draft Genome Sequence of Cylindrodendrum hubeiense.</title>
        <authorList>
            <person name="Buettner E."/>
            <person name="Kellner H."/>
        </authorList>
    </citation>
    <scope>NUCLEOTIDE SEQUENCE</scope>
    <source>
        <strain evidence="5">IHI 201604</strain>
    </source>
</reference>
<feature type="domain" description="GPI inositol-deacylase winged helix" evidence="2">
    <location>
        <begin position="447"/>
        <end position="521"/>
    </location>
</feature>
<dbReference type="InterPro" id="IPR056125">
    <property type="entry name" value="DUF7708"/>
</dbReference>
<evidence type="ECO:0000313" key="5">
    <source>
        <dbReference type="EMBL" id="KAF7540539.1"/>
    </source>
</evidence>
<dbReference type="AlphaFoldDB" id="A0A9P5GZK9"/>
<name>A0A9P5GZK9_9HYPO</name>
<gene>
    <name evidence="5" type="ORF">G7Z17_g12163</name>
</gene>
<evidence type="ECO:0000259" key="2">
    <source>
        <dbReference type="Pfam" id="PF22939"/>
    </source>
</evidence>
<dbReference type="SUPFAM" id="SSF52540">
    <property type="entry name" value="P-loop containing nucleoside triphosphate hydrolases"/>
    <property type="match status" value="1"/>
</dbReference>
<dbReference type="Pfam" id="PF24809">
    <property type="entry name" value="DUF7708"/>
    <property type="match status" value="1"/>
</dbReference>
<dbReference type="EMBL" id="JAANBB010000521">
    <property type="protein sequence ID" value="KAF7540539.1"/>
    <property type="molecule type" value="Genomic_DNA"/>
</dbReference>
<feature type="domain" description="DUF7708" evidence="3">
    <location>
        <begin position="67"/>
        <end position="172"/>
    </location>
</feature>
<dbReference type="PANTHER" id="PTHR10039">
    <property type="entry name" value="AMELOGENIN"/>
    <property type="match status" value="1"/>
</dbReference>
<feature type="domain" description="Nephrocystin 3-like N-terminal" evidence="4">
    <location>
        <begin position="179"/>
        <end position="321"/>
    </location>
</feature>
<accession>A0A9P5GZK9</accession>
<protein>
    <recommendedName>
        <fullName evidence="7">NACHT domain-containing protein</fullName>
    </recommendedName>
</protein>
<evidence type="ECO:0008006" key="7">
    <source>
        <dbReference type="Google" id="ProtNLM"/>
    </source>
</evidence>
<dbReference type="OrthoDB" id="4772757at2759"/>
<keyword evidence="6" id="KW-1185">Reference proteome</keyword>
<dbReference type="Gene3D" id="3.40.50.300">
    <property type="entry name" value="P-loop containing nucleotide triphosphate hydrolases"/>
    <property type="match status" value="1"/>
</dbReference>
<dbReference type="Pfam" id="PF22939">
    <property type="entry name" value="WHD_GPIID"/>
    <property type="match status" value="1"/>
</dbReference>
<dbReference type="InterPro" id="IPR054471">
    <property type="entry name" value="GPIID_WHD"/>
</dbReference>
<evidence type="ECO:0000259" key="3">
    <source>
        <dbReference type="Pfam" id="PF24809"/>
    </source>
</evidence>
<evidence type="ECO:0000256" key="1">
    <source>
        <dbReference type="ARBA" id="ARBA00022737"/>
    </source>
</evidence>
<comment type="caution">
    <text evidence="5">The sequence shown here is derived from an EMBL/GenBank/DDBJ whole genome shotgun (WGS) entry which is preliminary data.</text>
</comment>
<evidence type="ECO:0000313" key="6">
    <source>
        <dbReference type="Proteomes" id="UP000722485"/>
    </source>
</evidence>
<dbReference type="InterPro" id="IPR056884">
    <property type="entry name" value="NPHP3-like_N"/>
</dbReference>
<evidence type="ECO:0000259" key="4">
    <source>
        <dbReference type="Pfam" id="PF24883"/>
    </source>
</evidence>
<sequence length="913" mass="103823">MAKNGTGREASAIFATVSEEFKKSLQGEVWKKISDYQDADAMLKGAADLLRKHSAQPSKLRASIAAVDRIASRWRPYFNVVDVFVQSNPEYAALAWGSLRVMFQMASNFTTLFQKIENMLLRMAYNLPDFSNFLQVLGGRSSQQVTIAFPRLAKALAYIYQDMLEFCHRVCKLLTGSGNGKPGFGKTTLATLIIDHLKNHVATSPHSGIKHVFYYFFDRRDQMSQSNKVTDAIRALLSQVIFFRRHDPIVLDIASLVRPWHDTGQQVASDDEVFAMLQLNLLHAPNCIMICDGVDECADPTTFLQKLDSLAVENKRSRFILLGRPILKLHSSLSERCQLLGLEPTQNLNDLKQFIEPKIEELVGTGDLILPGNTSIVDVVSKISGQASGMFLWTRLFMKYLESPSFSLSARWRIIEDPTEFGGLHNIFHAIFEKIQKDYQGPARINIRRALQWVLGASRPLHINELRNAIGQEPDREFDETNAIPNFEEALGVMTGALLEITEHRTVRLIHHTVGDFLVSEFSDPAATSVDRSIWDFRPLVTQHYISSVCLAFLRFTMPEGPYRKPFAHASIFPRVRRKFPLIDFVTRYWIAHLVKFSEELRCSPHQEDYHEIAQEIGENCISLIRNTERFTSWAESMWYTQCEETVWPSEDEMIANMRLNSDESALGKAFSLIRWAYVEHNRIPNAWRDELEKHPEKIWLPSLPALSNTKLVGTASDASISPIIDRWKLGYSSIVILTRMSATGHAIGIVSIKPPGGKDCVSKEDPTVLATYQIHSLDFNDVLFETTFEVRLDATRYVSEEGSFSIDASISEGLLEIVVEDILIKLSIHGNTSGFAFQQTSKTELDILKHHRSFYCRSHLSRKIFLGYGAELLFIMQQVQGSSHWIFDVFQDSNCMHDPSNPNYWNVYMELL</sequence>